<dbReference type="PANTHER" id="PTHR13518">
    <property type="entry name" value="PUTATIVE TREBLE-CLEF ZINC-FINGER C2ORF42 FAMILY MEMBER"/>
    <property type="match status" value="1"/>
</dbReference>
<dbReference type="FunFam" id="2.20.70.30:FF:000001">
    <property type="entry name" value="Transcription factor BTF3 homolog"/>
    <property type="match status" value="1"/>
</dbReference>
<evidence type="ECO:0000313" key="5">
    <source>
        <dbReference type="EMBL" id="PBC28996.1"/>
    </source>
</evidence>
<dbReference type="InterPro" id="IPR038187">
    <property type="entry name" value="NAC_A/B_dom_sf"/>
</dbReference>
<dbReference type="PROSITE" id="PS51151">
    <property type="entry name" value="NAC_AB"/>
    <property type="match status" value="1"/>
</dbReference>
<dbReference type="Gene3D" id="2.20.70.30">
    <property type="entry name" value="Nascent polypeptide-associated complex domain"/>
    <property type="match status" value="1"/>
</dbReference>
<evidence type="ECO:0000259" key="4">
    <source>
        <dbReference type="PROSITE" id="PS51151"/>
    </source>
</evidence>
<sequence>MSNEERLRKLLSDLGKATLRGIRKCPKCGTYNGSRGLCCKNKYCDAVFKEPGEKRKLSTEACKLITGTTAQVFSVRVRDKGPDYRGFVQLPLINATISNEMTTLISQSTALCFVDSCERSFDTSVLKCHEKNSSDVPVTACQHIQAALRCYAEAQPLTLRNSILSSLNVNNETKQEIWLLATETSGPLVQRVSKNIMAVKCKASPKHPLGYLHFSLFVTKLKDRIEHRYFCSCSTFKGIGKTAGDKPDVAQSSQTKRCVHFYACICAFASDTKLSEEFSYYINLDQNDLSISKPLTTVLHNDEQNKIVGIDLDSLTTDDTDTHLLIFRDDTLTVQSLDGNRLDLDSMNLESTILPHNIVENIEVECDRTLLEDNMISQVNNLEVINQDNVQLGEDTVKMIDDQTSIDSKYNVLNNSQYILNDNNIKIVNTGTLKILDTNAILDMNNMKLIDANTVSNTNNVKIIDKNILIQYDAGSISNTESNNIQQPISTKRKRDDKPTSTNITNLNNLNSIEPRKAKTKLHIVKKYQNPCEDLDETNINLPFIKWLASITERINQTMHFQFDGKPDPLVFHVPQIFFDCLRERISCGGKKKRLPNSTTAFVRKDGVPLGTFTKYTWQITNILHVKSIFETPLIPLEITRSFVQNADGTYELYKREETEIDRYKKTNNNALIKPLELKTYLKVGNTSPNQVEPTPFLIEWIPDILPISKIGELRIRFEFGHVNMNPEKLKKLQAQVRIGGKGTPRRKKKVVHATAATDDKKLQSCLKKLSVNTIPGIEEVNMIKDDGTVIHFNNPKAQASLSANTFAITGHGENKQITDMLPGIISQLGPEGVTQLKRLASTVSGSTVGKSTLEEDDEVPDLVENFDEASKEEVAPKKEVDENDKAAGDKKEAITINEMKEAPLATPEA</sequence>
<comment type="similarity">
    <text evidence="1 2">Belongs to the NAC-beta family.</text>
</comment>
<dbReference type="OrthoDB" id="6506929at2759"/>
<dbReference type="InterPro" id="IPR029269">
    <property type="entry name" value="Zf-tcix"/>
</dbReference>
<dbReference type="Proteomes" id="UP000242457">
    <property type="component" value="Unassembled WGS sequence"/>
</dbReference>
<feature type="domain" description="NAC-A/B" evidence="4">
    <location>
        <begin position="757"/>
        <end position="822"/>
    </location>
</feature>
<evidence type="ECO:0000256" key="3">
    <source>
        <dbReference type="SAM" id="MobiDB-lite"/>
    </source>
</evidence>
<dbReference type="InterPro" id="IPR002715">
    <property type="entry name" value="Nas_poly-pep-assoc_cplx_dom"/>
</dbReference>
<dbReference type="CDD" id="cd22055">
    <property type="entry name" value="NAC_BTF3"/>
    <property type="match status" value="1"/>
</dbReference>
<feature type="region of interest" description="Disordered" evidence="3">
    <location>
        <begin position="868"/>
        <end position="910"/>
    </location>
</feature>
<organism evidence="5 6">
    <name type="scientific">Apis cerana cerana</name>
    <name type="common">Oriental honeybee</name>
    <dbReference type="NCBI Taxonomy" id="94128"/>
    <lineage>
        <taxon>Eukaryota</taxon>
        <taxon>Metazoa</taxon>
        <taxon>Ecdysozoa</taxon>
        <taxon>Arthropoda</taxon>
        <taxon>Hexapoda</taxon>
        <taxon>Insecta</taxon>
        <taxon>Pterygota</taxon>
        <taxon>Neoptera</taxon>
        <taxon>Endopterygota</taxon>
        <taxon>Hymenoptera</taxon>
        <taxon>Apocrita</taxon>
        <taxon>Aculeata</taxon>
        <taxon>Apoidea</taxon>
        <taxon>Anthophila</taxon>
        <taxon>Apidae</taxon>
        <taxon>Apis</taxon>
    </lineage>
</organism>
<protein>
    <recommendedName>
        <fullName evidence="2">Transcription factor BTF3</fullName>
    </recommendedName>
</protein>
<evidence type="ECO:0000256" key="1">
    <source>
        <dbReference type="ARBA" id="ARBA00005296"/>
    </source>
</evidence>
<keyword evidence="6" id="KW-1185">Reference proteome</keyword>
<evidence type="ECO:0000313" key="6">
    <source>
        <dbReference type="Proteomes" id="UP000242457"/>
    </source>
</evidence>
<dbReference type="EMBL" id="KZ288293">
    <property type="protein sequence ID" value="PBC28996.1"/>
    <property type="molecule type" value="Genomic_DNA"/>
</dbReference>
<dbReference type="PANTHER" id="PTHR13518:SF1">
    <property type="entry name" value="C2ORF42 HOMOLOG"/>
    <property type="match status" value="1"/>
</dbReference>
<gene>
    <name evidence="5" type="ORF">APICC_03437</name>
</gene>
<name>A0A2A3ECV8_APICC</name>
<dbReference type="Pfam" id="PF01849">
    <property type="entry name" value="NAC"/>
    <property type="match status" value="1"/>
</dbReference>
<feature type="compositionally biased region" description="Basic and acidic residues" evidence="3">
    <location>
        <begin position="869"/>
        <end position="902"/>
    </location>
</feature>
<evidence type="ECO:0000256" key="2">
    <source>
        <dbReference type="RuleBase" id="RU361272"/>
    </source>
</evidence>
<proteinExistence type="inferred from homology"/>
<dbReference type="GO" id="GO:0005634">
    <property type="term" value="C:nucleus"/>
    <property type="evidence" value="ECO:0007669"/>
    <property type="project" value="TreeGrafter"/>
</dbReference>
<reference evidence="5 6" key="1">
    <citation type="submission" date="2014-07" db="EMBL/GenBank/DDBJ databases">
        <title>Genomic and transcriptomic analysis on Apis cerana provide comprehensive insights into honey bee biology.</title>
        <authorList>
            <person name="Diao Q."/>
            <person name="Sun L."/>
            <person name="Zheng H."/>
            <person name="Zheng H."/>
            <person name="Xu S."/>
            <person name="Wang S."/>
            <person name="Zeng Z."/>
            <person name="Hu F."/>
            <person name="Su S."/>
            <person name="Wu J."/>
        </authorList>
    </citation>
    <scope>NUCLEOTIDE SEQUENCE [LARGE SCALE GENOMIC DNA]</scope>
    <source>
        <tissue evidence="5">Pupae without intestine</tissue>
    </source>
</reference>
<dbReference type="InterPro" id="IPR026049">
    <property type="entry name" value="C2orf42"/>
</dbReference>
<dbReference type="Pfam" id="PF14952">
    <property type="entry name" value="zf-tcix"/>
    <property type="match status" value="1"/>
</dbReference>
<accession>A0A2A3ECV8</accession>
<dbReference type="SMART" id="SM01407">
    <property type="entry name" value="NAC"/>
    <property type="match status" value="1"/>
</dbReference>
<dbReference type="AlphaFoldDB" id="A0A2A3ECV8"/>
<feature type="compositionally biased region" description="Polar residues" evidence="3">
    <location>
        <begin position="480"/>
        <end position="490"/>
    </location>
</feature>
<feature type="region of interest" description="Disordered" evidence="3">
    <location>
        <begin position="480"/>
        <end position="504"/>
    </location>
</feature>